<feature type="compositionally biased region" description="Polar residues" evidence="4">
    <location>
        <begin position="782"/>
        <end position="796"/>
    </location>
</feature>
<dbReference type="GeneID" id="81405591"/>
<feature type="region of interest" description="Disordered" evidence="4">
    <location>
        <begin position="465"/>
        <end position="506"/>
    </location>
</feature>
<dbReference type="OrthoDB" id="248320at2759"/>
<evidence type="ECO:0000313" key="7">
    <source>
        <dbReference type="Proteomes" id="UP001149079"/>
    </source>
</evidence>
<dbReference type="SUPFAM" id="SSF117289">
    <property type="entry name" value="Nucleoporin domain"/>
    <property type="match status" value="1"/>
</dbReference>
<feature type="compositionally biased region" description="Basic and acidic residues" evidence="4">
    <location>
        <begin position="1174"/>
        <end position="1194"/>
    </location>
</feature>
<dbReference type="GO" id="GO:0006606">
    <property type="term" value="P:protein import into nucleus"/>
    <property type="evidence" value="ECO:0007669"/>
    <property type="project" value="TreeGrafter"/>
</dbReference>
<evidence type="ECO:0000256" key="4">
    <source>
        <dbReference type="SAM" id="MobiDB-lite"/>
    </source>
</evidence>
<evidence type="ECO:0000313" key="6">
    <source>
        <dbReference type="EMBL" id="KAJ5129638.1"/>
    </source>
</evidence>
<reference evidence="6" key="1">
    <citation type="submission" date="2022-11" db="EMBL/GenBank/DDBJ databases">
        <authorList>
            <person name="Petersen C."/>
        </authorList>
    </citation>
    <scope>NUCLEOTIDE SEQUENCE</scope>
    <source>
        <strain evidence="6">IBT 22155</strain>
    </source>
</reference>
<name>A0A9W9GTL8_9EURO</name>
<dbReference type="InterPro" id="IPR026054">
    <property type="entry name" value="Nucleoporin"/>
</dbReference>
<reference evidence="6" key="2">
    <citation type="journal article" date="2023" name="IMA Fungus">
        <title>Comparative genomic study of the Penicillium genus elucidates a diverse pangenome and 15 lateral gene transfer events.</title>
        <authorList>
            <person name="Petersen C."/>
            <person name="Sorensen T."/>
            <person name="Nielsen M.R."/>
            <person name="Sondergaard T.E."/>
            <person name="Sorensen J.L."/>
            <person name="Fitzpatrick D.A."/>
            <person name="Frisvad J.C."/>
            <person name="Nielsen K.L."/>
        </authorList>
    </citation>
    <scope>NUCLEOTIDE SEQUENCE</scope>
    <source>
        <strain evidence="6">IBT 22155</strain>
    </source>
</reference>
<gene>
    <name evidence="6" type="ORF">N7515_005677</name>
</gene>
<dbReference type="InterPro" id="IPR039462">
    <property type="entry name" value="Nup159/Nup146_N"/>
</dbReference>
<evidence type="ECO:0000256" key="1">
    <source>
        <dbReference type="ARBA" id="ARBA00004123"/>
    </source>
</evidence>
<keyword evidence="3" id="KW-0539">Nucleus</keyword>
<feature type="compositionally biased region" description="Acidic residues" evidence="4">
    <location>
        <begin position="1018"/>
        <end position="1058"/>
    </location>
</feature>
<dbReference type="GO" id="GO:0006405">
    <property type="term" value="P:RNA export from nucleus"/>
    <property type="evidence" value="ECO:0007669"/>
    <property type="project" value="TreeGrafter"/>
</dbReference>
<evidence type="ECO:0000256" key="3">
    <source>
        <dbReference type="ARBA" id="ARBA00023242"/>
    </source>
</evidence>
<dbReference type="GO" id="GO:0005643">
    <property type="term" value="C:nuclear pore"/>
    <property type="evidence" value="ECO:0007669"/>
    <property type="project" value="TreeGrafter"/>
</dbReference>
<protein>
    <submittedName>
        <fullName evidence="6">Nuclear pore complex protein</fullName>
    </submittedName>
</protein>
<dbReference type="Pfam" id="PF16755">
    <property type="entry name" value="Beta-prop_NUP159_NUP214"/>
    <property type="match status" value="1"/>
</dbReference>
<keyword evidence="2" id="KW-0813">Transport</keyword>
<keyword evidence="7" id="KW-1185">Reference proteome</keyword>
<dbReference type="PANTHER" id="PTHR23193:SF23">
    <property type="entry name" value="NUCLEAR PORE COMPLEX PROTEIN NUP153"/>
    <property type="match status" value="1"/>
</dbReference>
<feature type="region of interest" description="Disordered" evidence="4">
    <location>
        <begin position="531"/>
        <end position="608"/>
    </location>
</feature>
<dbReference type="Proteomes" id="UP001149079">
    <property type="component" value="Unassembled WGS sequence"/>
</dbReference>
<dbReference type="InterPro" id="IPR015943">
    <property type="entry name" value="WD40/YVTN_repeat-like_dom_sf"/>
</dbReference>
<dbReference type="RefSeq" id="XP_056520017.1">
    <property type="nucleotide sequence ID" value="XM_056666421.1"/>
</dbReference>
<evidence type="ECO:0000256" key="2">
    <source>
        <dbReference type="ARBA" id="ARBA00022448"/>
    </source>
</evidence>
<proteinExistence type="predicted"/>
<dbReference type="GO" id="GO:0008139">
    <property type="term" value="F:nuclear localization sequence binding"/>
    <property type="evidence" value="ECO:0007669"/>
    <property type="project" value="TreeGrafter"/>
</dbReference>
<sequence>MAFGFGASNSAGGSASVELGAELPNVVTDKVGFKGLNGDANIRFLPTAWPSDALPAPTSSLLAVAHSKGLVVGAGPDALVISTTEIIRKAIEAPAGEQMEKTKSFQPTATIPLPARPTHVAFTPDDDGLILATENGPTISVFDVNNLTSGNAQPAISIPTNGVSLRALAPNPDAASTLVALVTVNGELLIADLKARSLVPGPNGPVLKDGVSCVAWSNKGKQVVAGLADGTGYQMAPDGTKKADIPRPPDLEGDSHVSSIAWLENDVFFVTYTPNALEDPMGGNPPSSNYIITRRKQAPFLIQKMEEEICSTMGFMMKRAPASHFRVRLRDYNPHLKDVLIVASTASGDVNLVTRSDQPLASDDSAQRHVGQYMTTELSDDTKRACVPLNDSGEDTSVIGLAPYLSATEPVIAPIIGSDITASSTPLPGVLLLNNDGILASWWFIYTDSIQQKIPYSGLVMAGQANQTPSQPQAPAATPAPAQQPAFGQPSFGSSGFGQPAFGKPAGAPAFGSPSALGASTMGATAFGKQSAPAFGTPSRLGGSPAPAFGQTSTPAPAFGTPSMPGSGPAFGAPSTPGQPQFGKSGFGQPPASASPFGGSASGAAASGGGFSSFAGAGGFSGFATAKPGESPFAAKATGESPFAVKPSAESPFAPKATGESPFAAKATGESPFAAKPATQSPFGAKPEPKTSFPPPASTEVRNPFGPAAGSFELKSSFKGDGTAVNDGPKPAKASSGPFSFDVSLDDMVSTPRKGSVSSAMSDEVEPVDKATFSIFGGASKPASQTPTSKFSSKMQTPKAADPSKPAFSMFGATSDQNRVTSPLSDKTETPQMNLTKTPSIDVETPLPPDATTRASYAAGDTSASSNVSNVSRSSADDAPLPPDFTKPKKVSPTPVDDAPLPPDFVSQKKPVQKAEDAPLPPDFIAPKKSVPVTDDAPLPPDFIAPKKSAPVTDDAPLPPDFVAAKKSLPEADDAPLPPDFLTKPPKHEAVPEDAPLPPDFTAKPKAEPYEEAVPVPDDSDEAGISEVDSDEAGLSEAESEEAESEEADGSDFNDSGEEITHDEATTVKPEPSAQSSFVSEQSSTGGFFSSPAPKTEKKGHHPRQLFGEISKQPVLRPPGPVPRGNREPYRSPSPVRAQRKGVLATKAHGRKGSASALHSRKASLTEIAKRDGRLRKASDVDREEQERQARAHAEAQLQEEDVLSLPDEGDDDRLRDELAQPVEPVDTLDPFLPHQNYMGEAAKPGIAGQIERIYRDINSMVDTLGINARSLVGFLMHEQLNKQGSDVDEWVMVLTGDQPADILDKKMSLKNIENFDSVVDSLAQLLDSQRVQGVEEKLNECRDLLMKRIVTLRGQFASIRKTLDAHTDTGAILEAPLSAEQSALQHDLRTTFTDLQAKTAALEQGVSLLRAKIADIPQANGSVRNRPTVEAVTKTIATMTSMAEGKSTDIDVLESQMRRLGIDIAIAGPPSREGSPFTTPRKNLVGRIPITPGSRGSVDGSAYHTPESASRGINFRSSVNGWVRHSRLRDVEGPGELAVPQEDASQYQAKRTRRQHLNVCLKKVFEDKSNKVRDADDW</sequence>
<dbReference type="GO" id="GO:0017056">
    <property type="term" value="F:structural constituent of nuclear pore"/>
    <property type="evidence" value="ECO:0007669"/>
    <property type="project" value="TreeGrafter"/>
</dbReference>
<comment type="subcellular location">
    <subcellularLocation>
        <location evidence="1">Nucleus</location>
    </subcellularLocation>
</comment>
<feature type="compositionally biased region" description="Low complexity" evidence="4">
    <location>
        <begin position="590"/>
        <end position="605"/>
    </location>
</feature>
<dbReference type="FunFam" id="2.130.10.10:FF:000645">
    <property type="entry name" value="Putative nuclear pore complex subunit Nup159"/>
    <property type="match status" value="1"/>
</dbReference>
<feature type="domain" description="Nucleoporin Nup159/Nup146 N-terminal" evidence="5">
    <location>
        <begin position="55"/>
        <end position="439"/>
    </location>
</feature>
<feature type="region of interest" description="Disordered" evidence="4">
    <location>
        <begin position="1174"/>
        <end position="1214"/>
    </location>
</feature>
<dbReference type="PANTHER" id="PTHR23193">
    <property type="entry name" value="NUCLEAR PORE COMPLEX PROTEIN NUP"/>
    <property type="match status" value="1"/>
</dbReference>
<accession>A0A9W9GTL8</accession>
<feature type="region of interest" description="Disordered" evidence="4">
    <location>
        <begin position="619"/>
        <end position="638"/>
    </location>
</feature>
<feature type="compositionally biased region" description="Acidic residues" evidence="4">
    <location>
        <begin position="1198"/>
        <end position="1212"/>
    </location>
</feature>
<comment type="caution">
    <text evidence="6">The sequence shown here is derived from an EMBL/GenBank/DDBJ whole genome shotgun (WGS) entry which is preliminary data.</text>
</comment>
<feature type="compositionally biased region" description="Polar residues" evidence="4">
    <location>
        <begin position="812"/>
        <end position="839"/>
    </location>
</feature>
<dbReference type="EMBL" id="JAPQKL010000005">
    <property type="protein sequence ID" value="KAJ5129638.1"/>
    <property type="molecule type" value="Genomic_DNA"/>
</dbReference>
<organism evidence="6 7">
    <name type="scientific">Penicillium bovifimosum</name>
    <dbReference type="NCBI Taxonomy" id="126998"/>
    <lineage>
        <taxon>Eukaryota</taxon>
        <taxon>Fungi</taxon>
        <taxon>Dikarya</taxon>
        <taxon>Ascomycota</taxon>
        <taxon>Pezizomycotina</taxon>
        <taxon>Eurotiomycetes</taxon>
        <taxon>Eurotiomycetidae</taxon>
        <taxon>Eurotiales</taxon>
        <taxon>Aspergillaceae</taxon>
        <taxon>Penicillium</taxon>
    </lineage>
</organism>
<feature type="region of interest" description="Disordered" evidence="4">
    <location>
        <begin position="1467"/>
        <end position="1512"/>
    </location>
</feature>
<feature type="compositionally biased region" description="Low complexity" evidence="4">
    <location>
        <begin position="863"/>
        <end position="874"/>
    </location>
</feature>
<feature type="region of interest" description="Disordered" evidence="4">
    <location>
        <begin position="643"/>
        <end position="1161"/>
    </location>
</feature>
<evidence type="ECO:0000259" key="5">
    <source>
        <dbReference type="Pfam" id="PF16755"/>
    </source>
</evidence>
<dbReference type="Gene3D" id="2.130.10.10">
    <property type="entry name" value="YVTN repeat-like/Quinoprotein amine dehydrogenase"/>
    <property type="match status" value="1"/>
</dbReference>
<feature type="compositionally biased region" description="Low complexity" evidence="4">
    <location>
        <begin position="1073"/>
        <end position="1084"/>
    </location>
</feature>